<reference evidence="2 3" key="1">
    <citation type="submission" date="2020-08" db="EMBL/GenBank/DDBJ databases">
        <title>Genome sequence of Erysipelothrix inopinata DSM 15511T.</title>
        <authorList>
            <person name="Hyun D.-W."/>
            <person name="Bae J.-W."/>
        </authorList>
    </citation>
    <scope>NUCLEOTIDE SEQUENCE [LARGE SCALE GENOMIC DNA]</scope>
    <source>
        <strain evidence="2 3">DSM 15511</strain>
    </source>
</reference>
<dbReference type="InterPro" id="IPR026893">
    <property type="entry name" value="Tyr/Ser_Pase_IphP-type"/>
</dbReference>
<protein>
    <submittedName>
        <fullName evidence="2">Tyrosine-protein phosphatase</fullName>
    </submittedName>
</protein>
<sequence>MNSIRNFRDMGGIEVSGGTIKPHKLLRGGVLDNLSERTLDQLISDYHLQTVVDLRTDEEIKKAPDDVIPGVESIHIDIMSKARENADPNEMMKGFKREVSQEHMRGLNRMFIMSDACRDEYRRFFDVLLEKREGSLYYHCTAGKDRTGFAAVQILKILGASDEVIYEDYLLTNTLTHDYVEKRLKEIQIEENLTDAQIDNIRGYMTVDKTYLDEAFLAIEERYGDFNNYITEGLGLNETDIEKLRMLYVNPIV</sequence>
<evidence type="ECO:0000313" key="3">
    <source>
        <dbReference type="Proteomes" id="UP000515928"/>
    </source>
</evidence>
<dbReference type="AlphaFoldDB" id="A0A7G9RZ42"/>
<gene>
    <name evidence="2" type="ORF">H9L01_00365</name>
</gene>
<organism evidence="2 3">
    <name type="scientific">Erysipelothrix inopinata</name>
    <dbReference type="NCBI Taxonomy" id="225084"/>
    <lineage>
        <taxon>Bacteria</taxon>
        <taxon>Bacillati</taxon>
        <taxon>Bacillota</taxon>
        <taxon>Erysipelotrichia</taxon>
        <taxon>Erysipelotrichales</taxon>
        <taxon>Erysipelotrichaceae</taxon>
        <taxon>Erysipelothrix</taxon>
    </lineage>
</organism>
<proteinExistence type="inferred from homology"/>
<dbReference type="RefSeq" id="WP_187533988.1">
    <property type="nucleotide sequence ID" value="NZ_CBCSHU010000025.1"/>
</dbReference>
<dbReference type="Gene3D" id="3.90.190.10">
    <property type="entry name" value="Protein tyrosine phosphatase superfamily"/>
    <property type="match status" value="1"/>
</dbReference>
<keyword evidence="3" id="KW-1185">Reference proteome</keyword>
<dbReference type="InterPro" id="IPR029021">
    <property type="entry name" value="Prot-tyrosine_phosphatase-like"/>
</dbReference>
<dbReference type="PANTHER" id="PTHR31126:SF1">
    <property type="entry name" value="TYROSINE SPECIFIC PROTEIN PHOSPHATASES DOMAIN-CONTAINING PROTEIN"/>
    <property type="match status" value="1"/>
</dbReference>
<dbReference type="EMBL" id="CP060715">
    <property type="protein sequence ID" value="QNN60867.1"/>
    <property type="molecule type" value="Genomic_DNA"/>
</dbReference>
<comment type="similarity">
    <text evidence="1">Belongs to the protein-tyrosine phosphatase family.</text>
</comment>
<dbReference type="SUPFAM" id="SSF52799">
    <property type="entry name" value="(Phosphotyrosine protein) phosphatases II"/>
    <property type="match status" value="1"/>
</dbReference>
<accession>A0A7G9RZ42</accession>
<dbReference type="GO" id="GO:0004721">
    <property type="term" value="F:phosphoprotein phosphatase activity"/>
    <property type="evidence" value="ECO:0007669"/>
    <property type="project" value="InterPro"/>
</dbReference>
<dbReference type="PANTHER" id="PTHR31126">
    <property type="entry name" value="TYROSINE-PROTEIN PHOSPHATASE"/>
    <property type="match status" value="1"/>
</dbReference>
<name>A0A7G9RZ42_9FIRM</name>
<dbReference type="Pfam" id="PF13350">
    <property type="entry name" value="Y_phosphatase3"/>
    <property type="match status" value="1"/>
</dbReference>
<dbReference type="Proteomes" id="UP000515928">
    <property type="component" value="Chromosome"/>
</dbReference>
<evidence type="ECO:0000256" key="1">
    <source>
        <dbReference type="ARBA" id="ARBA00009580"/>
    </source>
</evidence>
<dbReference type="KEGG" id="eio:H9L01_00365"/>
<evidence type="ECO:0000313" key="2">
    <source>
        <dbReference type="EMBL" id="QNN60867.1"/>
    </source>
</evidence>